<evidence type="ECO:0000313" key="3">
    <source>
        <dbReference type="Proteomes" id="UP001260072"/>
    </source>
</evidence>
<feature type="region of interest" description="Disordered" evidence="1">
    <location>
        <begin position="209"/>
        <end position="233"/>
    </location>
</feature>
<dbReference type="RefSeq" id="WP_310520456.1">
    <property type="nucleotide sequence ID" value="NZ_BAABBS010000002.1"/>
</dbReference>
<sequence>MPSTPATRAARDRARRTADLAEREATTLAMLGDRLPDYEPRVAFPDLWRDVKHLRGILPRNAFYAFLTTLDGAHLHEDLLVRIRHHESASRRSVLIRTRRSWEEQRAYLGRYLARGRRRPPRPVSYKTAHARVRAERGLASNYSCVECGEPAAEWAYDGFSPDEQIDYVTFTTDAGIDRRLMLWSPNPADYSPLCWLDHVRRDESGLAFGVGPAPSPKPRTLPPAPPLPADAPDWVRRIAAGE</sequence>
<feature type="compositionally biased region" description="Pro residues" evidence="1">
    <location>
        <begin position="214"/>
        <end position="230"/>
    </location>
</feature>
<evidence type="ECO:0000256" key="1">
    <source>
        <dbReference type="SAM" id="MobiDB-lite"/>
    </source>
</evidence>
<accession>A0ABU1FKE3</accession>
<dbReference type="EMBL" id="JAVKGS010000002">
    <property type="protein sequence ID" value="MDR5691871.1"/>
    <property type="molecule type" value="Genomic_DNA"/>
</dbReference>
<evidence type="ECO:0000313" key="2">
    <source>
        <dbReference type="EMBL" id="MDR5691871.1"/>
    </source>
</evidence>
<organism evidence="2 3">
    <name type="scientific">Agromyces indicus</name>
    <dbReference type="NCBI Taxonomy" id="758919"/>
    <lineage>
        <taxon>Bacteria</taxon>
        <taxon>Bacillati</taxon>
        <taxon>Actinomycetota</taxon>
        <taxon>Actinomycetes</taxon>
        <taxon>Micrococcales</taxon>
        <taxon>Microbacteriaceae</taxon>
        <taxon>Agromyces</taxon>
    </lineage>
</organism>
<dbReference type="Proteomes" id="UP001260072">
    <property type="component" value="Unassembled WGS sequence"/>
</dbReference>
<name>A0ABU1FKE3_9MICO</name>
<reference evidence="3" key="1">
    <citation type="submission" date="2023-07" db="EMBL/GenBank/DDBJ databases">
        <title>Description of three actinobacteria isolated from air of manufacturing shop in a pharmaceutical factory.</title>
        <authorList>
            <person name="Zhang D.-F."/>
        </authorList>
    </citation>
    <scope>NUCLEOTIDE SEQUENCE [LARGE SCALE GENOMIC DNA]</scope>
    <source>
        <strain evidence="3">CCTCC AB 2011122</strain>
    </source>
</reference>
<keyword evidence="3" id="KW-1185">Reference proteome</keyword>
<proteinExistence type="predicted"/>
<comment type="caution">
    <text evidence="2">The sequence shown here is derived from an EMBL/GenBank/DDBJ whole genome shotgun (WGS) entry which is preliminary data.</text>
</comment>
<protein>
    <submittedName>
        <fullName evidence="2">Uncharacterized protein</fullName>
    </submittedName>
</protein>
<gene>
    <name evidence="2" type="ORF">RH861_07310</name>
</gene>